<reference evidence="7 8" key="1">
    <citation type="submission" date="2020-08" db="EMBL/GenBank/DDBJ databases">
        <title>Sequencing the genomes of 1000 actinobacteria strains.</title>
        <authorList>
            <person name="Klenk H.-P."/>
        </authorList>
    </citation>
    <scope>NUCLEOTIDE SEQUENCE [LARGE SCALE GENOMIC DNA]</scope>
    <source>
        <strain evidence="7 8">DSM 105784</strain>
    </source>
</reference>
<dbReference type="PANTHER" id="PTHR43471:SF3">
    <property type="entry name" value="ABC TRANSPORTER PERMEASE PROTEIN NATB"/>
    <property type="match status" value="1"/>
</dbReference>
<evidence type="ECO:0000256" key="3">
    <source>
        <dbReference type="ARBA" id="ARBA00022989"/>
    </source>
</evidence>
<name>A0A841ARY8_9MICO</name>
<dbReference type="RefSeq" id="WP_184239797.1">
    <property type="nucleotide sequence ID" value="NZ_JACHMJ010000001.1"/>
</dbReference>
<keyword evidence="8" id="KW-1185">Reference proteome</keyword>
<comment type="subcellular location">
    <subcellularLocation>
        <location evidence="1">Membrane</location>
        <topology evidence="1">Multi-pass membrane protein</topology>
    </subcellularLocation>
</comment>
<dbReference type="AlphaFoldDB" id="A0A841ARY8"/>
<evidence type="ECO:0000259" key="6">
    <source>
        <dbReference type="Pfam" id="PF12698"/>
    </source>
</evidence>
<feature type="domain" description="ABC-2 type transporter transmembrane" evidence="6">
    <location>
        <begin position="32"/>
        <end position="343"/>
    </location>
</feature>
<accession>A0A841ARY8</accession>
<dbReference type="Pfam" id="PF12698">
    <property type="entry name" value="ABC2_membrane_3"/>
    <property type="match status" value="1"/>
</dbReference>
<dbReference type="GO" id="GO:0016020">
    <property type="term" value="C:membrane"/>
    <property type="evidence" value="ECO:0007669"/>
    <property type="project" value="UniProtKB-SubCell"/>
</dbReference>
<protein>
    <submittedName>
        <fullName evidence="7">ABC-2 type transport system permease protein</fullName>
    </submittedName>
</protein>
<proteinExistence type="predicted"/>
<dbReference type="Proteomes" id="UP000536685">
    <property type="component" value="Unassembled WGS sequence"/>
</dbReference>
<evidence type="ECO:0000256" key="1">
    <source>
        <dbReference type="ARBA" id="ARBA00004141"/>
    </source>
</evidence>
<feature type="transmembrane region" description="Helical" evidence="5">
    <location>
        <begin position="207"/>
        <end position="226"/>
    </location>
</feature>
<sequence length="368" mass="38625">MSTTGTHYSRPATLPAIWLVAEREIRMRLRSKAFLISTGILLLLVLGSIVAGGILGANQSLPSVAAVGSAVTTVEATDAFEVTEADSVDEAEALVRDGSVDAAVVPSEGQLGLTVIGLDEAPSGVVAALSEAPQVLLLDPSDQNPGIVYLVALAFGIIFFSSALTFGQLIAQSVVEEKQTRIVEILMATVPVRVLLAGKVVGNSLLAFGQIVLIALFAGVGLLATGQDILLAEVGPSIVWFLVFFVIGFVMLAAMFAAAGALVSRQEDMGGAITPITMLIMVPYFLVIFFYDNPLVLGIMSYVPFSAPIGMPLRVFLGLAEWWEPLVSLVILVVSTLAIIAIGSRIYENGLLRMGAPVKLKDALKSAA</sequence>
<gene>
    <name evidence="7" type="ORF">HD599_003357</name>
</gene>
<feature type="transmembrane region" description="Helical" evidence="5">
    <location>
        <begin position="33"/>
        <end position="55"/>
    </location>
</feature>
<feature type="transmembrane region" description="Helical" evidence="5">
    <location>
        <begin position="302"/>
        <end position="320"/>
    </location>
</feature>
<evidence type="ECO:0000313" key="8">
    <source>
        <dbReference type="Proteomes" id="UP000536685"/>
    </source>
</evidence>
<evidence type="ECO:0000313" key="7">
    <source>
        <dbReference type="EMBL" id="MBB5845034.1"/>
    </source>
</evidence>
<feature type="transmembrane region" description="Helical" evidence="5">
    <location>
        <begin position="326"/>
        <end position="347"/>
    </location>
</feature>
<comment type="caution">
    <text evidence="7">The sequence shown here is derived from an EMBL/GenBank/DDBJ whole genome shotgun (WGS) entry which is preliminary data.</text>
</comment>
<keyword evidence="3 5" id="KW-1133">Transmembrane helix</keyword>
<keyword evidence="4 5" id="KW-0472">Membrane</keyword>
<feature type="transmembrane region" description="Helical" evidence="5">
    <location>
        <begin position="238"/>
        <end position="263"/>
    </location>
</feature>
<dbReference type="PANTHER" id="PTHR43471">
    <property type="entry name" value="ABC TRANSPORTER PERMEASE"/>
    <property type="match status" value="1"/>
</dbReference>
<evidence type="ECO:0000256" key="4">
    <source>
        <dbReference type="ARBA" id="ARBA00023136"/>
    </source>
</evidence>
<keyword evidence="2 5" id="KW-0812">Transmembrane</keyword>
<dbReference type="GO" id="GO:0140359">
    <property type="term" value="F:ABC-type transporter activity"/>
    <property type="evidence" value="ECO:0007669"/>
    <property type="project" value="InterPro"/>
</dbReference>
<feature type="transmembrane region" description="Helical" evidence="5">
    <location>
        <begin position="147"/>
        <end position="170"/>
    </location>
</feature>
<organism evidence="7 8">
    <name type="scientific">Conyzicola lurida</name>
    <dbReference type="NCBI Taxonomy" id="1172621"/>
    <lineage>
        <taxon>Bacteria</taxon>
        <taxon>Bacillati</taxon>
        <taxon>Actinomycetota</taxon>
        <taxon>Actinomycetes</taxon>
        <taxon>Micrococcales</taxon>
        <taxon>Microbacteriaceae</taxon>
        <taxon>Conyzicola</taxon>
    </lineage>
</organism>
<dbReference type="EMBL" id="JACHMJ010000001">
    <property type="protein sequence ID" value="MBB5845034.1"/>
    <property type="molecule type" value="Genomic_DNA"/>
</dbReference>
<dbReference type="InterPro" id="IPR013525">
    <property type="entry name" value="ABC2_TM"/>
</dbReference>
<evidence type="ECO:0000256" key="2">
    <source>
        <dbReference type="ARBA" id="ARBA00022692"/>
    </source>
</evidence>
<feature type="transmembrane region" description="Helical" evidence="5">
    <location>
        <begin position="269"/>
        <end position="290"/>
    </location>
</feature>
<evidence type="ECO:0000256" key="5">
    <source>
        <dbReference type="SAM" id="Phobius"/>
    </source>
</evidence>